<dbReference type="InterPro" id="IPR001810">
    <property type="entry name" value="F-box_dom"/>
</dbReference>
<dbReference type="Pfam" id="PF24104">
    <property type="entry name" value="At5g52880_ARM"/>
    <property type="match status" value="1"/>
</dbReference>
<evidence type="ECO:0000313" key="2">
    <source>
        <dbReference type="EMBL" id="MBA4647349.1"/>
    </source>
</evidence>
<protein>
    <recommendedName>
        <fullName evidence="1">F-box domain-containing protein</fullName>
    </recommendedName>
</protein>
<organism evidence="2">
    <name type="scientific">Opuntia streptacantha</name>
    <name type="common">Prickly pear cactus</name>
    <name type="synonym">Opuntia cardona</name>
    <dbReference type="NCBI Taxonomy" id="393608"/>
    <lineage>
        <taxon>Eukaryota</taxon>
        <taxon>Viridiplantae</taxon>
        <taxon>Streptophyta</taxon>
        <taxon>Embryophyta</taxon>
        <taxon>Tracheophyta</taxon>
        <taxon>Spermatophyta</taxon>
        <taxon>Magnoliopsida</taxon>
        <taxon>eudicotyledons</taxon>
        <taxon>Gunneridae</taxon>
        <taxon>Pentapetalae</taxon>
        <taxon>Caryophyllales</taxon>
        <taxon>Cactineae</taxon>
        <taxon>Cactaceae</taxon>
        <taxon>Opuntioideae</taxon>
        <taxon>Opuntia</taxon>
    </lineage>
</organism>
<accession>A0A7C9DXS5</accession>
<dbReference type="SUPFAM" id="SSF81383">
    <property type="entry name" value="F-box domain"/>
    <property type="match status" value="1"/>
</dbReference>
<dbReference type="AlphaFoldDB" id="A0A7C9DXS5"/>
<dbReference type="Pfam" id="PF12937">
    <property type="entry name" value="F-box-like"/>
    <property type="match status" value="1"/>
</dbReference>
<reference evidence="2" key="2">
    <citation type="submission" date="2020-07" db="EMBL/GenBank/DDBJ databases">
        <authorList>
            <person name="Vera ALvarez R."/>
            <person name="Arias-Moreno D.M."/>
            <person name="Jimenez-Jacinto V."/>
            <person name="Jimenez-Bremont J.F."/>
            <person name="Swaminathan K."/>
            <person name="Moose S.P."/>
            <person name="Guerrero-Gonzalez M.L."/>
            <person name="Marino-Ramirez L."/>
            <person name="Landsman D."/>
            <person name="Rodriguez-Kessler M."/>
            <person name="Delgado-Sanchez P."/>
        </authorList>
    </citation>
    <scope>NUCLEOTIDE SEQUENCE</scope>
    <source>
        <tissue evidence="2">Cladode</tissue>
    </source>
</reference>
<reference evidence="2" key="1">
    <citation type="journal article" date="2013" name="J. Plant Res.">
        <title>Effect of fungi and light on seed germination of three Opuntia species from semiarid lands of central Mexico.</title>
        <authorList>
            <person name="Delgado-Sanchez P."/>
            <person name="Jimenez-Bremont J.F."/>
            <person name="Guerrero-Gonzalez Mde L."/>
            <person name="Flores J."/>
        </authorList>
    </citation>
    <scope>NUCLEOTIDE SEQUENCE</scope>
    <source>
        <tissue evidence="2">Cladode</tissue>
    </source>
</reference>
<dbReference type="SMART" id="SM00256">
    <property type="entry name" value="FBOX"/>
    <property type="match status" value="1"/>
</dbReference>
<dbReference type="InterPro" id="IPR036047">
    <property type="entry name" value="F-box-like_dom_sf"/>
</dbReference>
<dbReference type="EMBL" id="GISG01150206">
    <property type="protein sequence ID" value="MBA4647349.1"/>
    <property type="molecule type" value="Transcribed_RNA"/>
</dbReference>
<proteinExistence type="predicted"/>
<dbReference type="InterPro" id="IPR057039">
    <property type="entry name" value="At5g52880_ARM"/>
</dbReference>
<dbReference type="Gene3D" id="1.20.1280.50">
    <property type="match status" value="1"/>
</dbReference>
<evidence type="ECO:0000259" key="1">
    <source>
        <dbReference type="PROSITE" id="PS50181"/>
    </source>
</evidence>
<name>A0A7C9DXS5_OPUST</name>
<dbReference type="PANTHER" id="PTHR47744">
    <property type="entry name" value="OS05G0526300 PROTEIN"/>
    <property type="match status" value="1"/>
</dbReference>
<sequence>MAGAIERYQKLGLRDALSLTYRYPMACKELGVILRLAYSKSPKPLQSLLLEDTLAAFRLLPLMQTQSAVSAAHLLMQSAAAAFPKQKRVLATTEFKQGKVAHKRLSRTQRVEQDPIQLPQDVLMHLFSFLDMQSLVSAGMVCWSWHAAASDNCLWKFHYSTHFGDSDSFLKFEGLQGDSPAEDGQFRSSDGVHTNADVDWRDAFKRAYLGLPSWRYKFNRGYCGQCSAIVWLNNLKCPNQHSEQQFGSPRLKPVSPSQIVRYIVDDSCWLMYSSDSDSESDEEELKFWSLSWNLNLIKQ</sequence>
<feature type="domain" description="F-box" evidence="1">
    <location>
        <begin position="112"/>
        <end position="158"/>
    </location>
</feature>
<dbReference type="PANTHER" id="PTHR47744:SF1">
    <property type="entry name" value="OS05G0526300 PROTEIN"/>
    <property type="match status" value="1"/>
</dbReference>
<dbReference type="PROSITE" id="PS50181">
    <property type="entry name" value="FBOX"/>
    <property type="match status" value="1"/>
</dbReference>